<dbReference type="Pfam" id="PF16470">
    <property type="entry name" value="S8_pro-domain"/>
    <property type="match status" value="1"/>
</dbReference>
<proteinExistence type="predicted"/>
<dbReference type="AlphaFoldDB" id="A0AAW2HPW6"/>
<name>A0AAW2HPW6_9NEOP</name>
<protein>
    <recommendedName>
        <fullName evidence="1">Peptidase S8 pro-domain domain-containing protein</fullName>
    </recommendedName>
</protein>
<comment type="caution">
    <text evidence="2">The sequence shown here is derived from an EMBL/GenBank/DDBJ whole genome shotgun (WGS) entry which is preliminary data.</text>
</comment>
<dbReference type="Gene3D" id="3.30.70.850">
    <property type="entry name" value="Peptidase S8, pro-domain"/>
    <property type="match status" value="1"/>
</dbReference>
<evidence type="ECO:0000259" key="1">
    <source>
        <dbReference type="Pfam" id="PF16470"/>
    </source>
</evidence>
<dbReference type="EMBL" id="JARGDH010000004">
    <property type="protein sequence ID" value="KAL0271693.1"/>
    <property type="molecule type" value="Genomic_DNA"/>
</dbReference>
<reference evidence="2" key="1">
    <citation type="journal article" date="2024" name="Gigascience">
        <title>Chromosome-level genome of the poultry shaft louse Menopon gallinae provides insight into the host-switching and adaptive evolution of parasitic lice.</title>
        <authorList>
            <person name="Xu Y."/>
            <person name="Ma L."/>
            <person name="Liu S."/>
            <person name="Liang Y."/>
            <person name="Liu Q."/>
            <person name="He Z."/>
            <person name="Tian L."/>
            <person name="Duan Y."/>
            <person name="Cai W."/>
            <person name="Li H."/>
            <person name="Song F."/>
        </authorList>
    </citation>
    <scope>NUCLEOTIDE SEQUENCE</scope>
    <source>
        <strain evidence="2">Cailab_2023a</strain>
    </source>
</reference>
<gene>
    <name evidence="2" type="ORF">PYX00_008706</name>
</gene>
<sequence length="122" mass="13492">MLEVVKDEDGRRCAGGTGDFDDESCVWSSPRGLRHWINSLVILTSMLNFAGAHYTPQWAVHIEGGQEVADRIAAKHGFVNLGKHLTVPVSPMSFRSTSRDPKRCSKMKIRSSAHVPIYISLA</sequence>
<dbReference type="SUPFAM" id="SSF54897">
    <property type="entry name" value="Protease propeptides/inhibitors"/>
    <property type="match status" value="1"/>
</dbReference>
<evidence type="ECO:0000313" key="2">
    <source>
        <dbReference type="EMBL" id="KAL0271693.1"/>
    </source>
</evidence>
<accession>A0AAW2HPW6</accession>
<feature type="domain" description="Peptidase S8 pro-domain" evidence="1">
    <location>
        <begin position="57"/>
        <end position="85"/>
    </location>
</feature>
<dbReference type="InterPro" id="IPR038466">
    <property type="entry name" value="S8_pro-domain_sf"/>
</dbReference>
<dbReference type="InterPro" id="IPR032815">
    <property type="entry name" value="S8_pro-domain"/>
</dbReference>
<organism evidence="2">
    <name type="scientific">Menopon gallinae</name>
    <name type="common">poultry shaft louse</name>
    <dbReference type="NCBI Taxonomy" id="328185"/>
    <lineage>
        <taxon>Eukaryota</taxon>
        <taxon>Metazoa</taxon>
        <taxon>Ecdysozoa</taxon>
        <taxon>Arthropoda</taxon>
        <taxon>Hexapoda</taxon>
        <taxon>Insecta</taxon>
        <taxon>Pterygota</taxon>
        <taxon>Neoptera</taxon>
        <taxon>Paraneoptera</taxon>
        <taxon>Psocodea</taxon>
        <taxon>Troctomorpha</taxon>
        <taxon>Phthiraptera</taxon>
        <taxon>Amblycera</taxon>
        <taxon>Menoponidae</taxon>
        <taxon>Menopon</taxon>
    </lineage>
</organism>